<evidence type="ECO:0000313" key="4">
    <source>
        <dbReference type="Proteomes" id="UP001500013"/>
    </source>
</evidence>
<organism evidence="3 4">
    <name type="scientific">Terrabacter lapilli</name>
    <dbReference type="NCBI Taxonomy" id="436231"/>
    <lineage>
        <taxon>Bacteria</taxon>
        <taxon>Bacillati</taxon>
        <taxon>Actinomycetota</taxon>
        <taxon>Actinomycetes</taxon>
        <taxon>Micrococcales</taxon>
        <taxon>Intrasporangiaceae</taxon>
        <taxon>Terrabacter</taxon>
    </lineage>
</organism>
<feature type="compositionally biased region" description="Gly residues" evidence="1">
    <location>
        <begin position="56"/>
        <end position="65"/>
    </location>
</feature>
<feature type="compositionally biased region" description="Low complexity" evidence="1">
    <location>
        <begin position="192"/>
        <end position="213"/>
    </location>
</feature>
<keyword evidence="4" id="KW-1185">Reference proteome</keyword>
<evidence type="ECO:0000256" key="2">
    <source>
        <dbReference type="SAM" id="SignalP"/>
    </source>
</evidence>
<protein>
    <submittedName>
        <fullName evidence="3">Uncharacterized protein</fullName>
    </submittedName>
</protein>
<comment type="caution">
    <text evidence="3">The sequence shown here is derived from an EMBL/GenBank/DDBJ whole genome shotgun (WGS) entry which is preliminary data.</text>
</comment>
<dbReference type="RefSeq" id="WP_344062529.1">
    <property type="nucleotide sequence ID" value="NZ_BAAAPU010000007.1"/>
</dbReference>
<feature type="compositionally biased region" description="Low complexity" evidence="1">
    <location>
        <begin position="31"/>
        <end position="55"/>
    </location>
</feature>
<feature type="compositionally biased region" description="Gly residues" evidence="1">
    <location>
        <begin position="80"/>
        <end position="92"/>
    </location>
</feature>
<dbReference type="EMBL" id="BAAAPU010000007">
    <property type="protein sequence ID" value="GAA1982107.1"/>
    <property type="molecule type" value="Genomic_DNA"/>
</dbReference>
<feature type="region of interest" description="Disordered" evidence="1">
    <location>
        <begin position="155"/>
        <end position="220"/>
    </location>
</feature>
<gene>
    <name evidence="3" type="ORF">GCM10009817_24210</name>
</gene>
<dbReference type="Proteomes" id="UP001500013">
    <property type="component" value="Unassembled WGS sequence"/>
</dbReference>
<name>A0ABN2S9C5_9MICO</name>
<sequence>MARRPTGSASVGQLLAAVACCLVLATGCTGSAAPGPGTGDSGSTSAPVDRSTSPTGAGGGAGSGGDTASPSGGDTASPSGGAGDGGGAGGQAPGSPIDVPTIPQKDEPMSGLRDAITSLFVEACGGSGLCVQLEFGDGACFVGYDPATQARRGSKVRVLTESQEECDRARAGGGSTTTTDGTPEPGSPTGPPTGDTSPGTTGTPTGGSTPDGGQSDVPTG</sequence>
<keyword evidence="2" id="KW-0732">Signal</keyword>
<accession>A0ABN2S9C5</accession>
<feature type="compositionally biased region" description="Low complexity" evidence="1">
    <location>
        <begin position="66"/>
        <end position="79"/>
    </location>
</feature>
<dbReference type="PROSITE" id="PS51257">
    <property type="entry name" value="PROKAR_LIPOPROTEIN"/>
    <property type="match status" value="1"/>
</dbReference>
<evidence type="ECO:0000313" key="3">
    <source>
        <dbReference type="EMBL" id="GAA1982107.1"/>
    </source>
</evidence>
<feature type="region of interest" description="Disordered" evidence="1">
    <location>
        <begin position="31"/>
        <end position="109"/>
    </location>
</feature>
<evidence type="ECO:0000256" key="1">
    <source>
        <dbReference type="SAM" id="MobiDB-lite"/>
    </source>
</evidence>
<proteinExistence type="predicted"/>
<reference evidence="3 4" key="1">
    <citation type="journal article" date="2019" name="Int. J. Syst. Evol. Microbiol.">
        <title>The Global Catalogue of Microorganisms (GCM) 10K type strain sequencing project: providing services to taxonomists for standard genome sequencing and annotation.</title>
        <authorList>
            <consortium name="The Broad Institute Genomics Platform"/>
            <consortium name="The Broad Institute Genome Sequencing Center for Infectious Disease"/>
            <person name="Wu L."/>
            <person name="Ma J."/>
        </authorList>
    </citation>
    <scope>NUCLEOTIDE SEQUENCE [LARGE SCALE GENOMIC DNA]</scope>
    <source>
        <strain evidence="3 4">JCM 15628</strain>
    </source>
</reference>
<feature type="signal peptide" evidence="2">
    <location>
        <begin position="1"/>
        <end position="32"/>
    </location>
</feature>
<feature type="chain" id="PRO_5046851452" evidence="2">
    <location>
        <begin position="33"/>
        <end position="220"/>
    </location>
</feature>